<feature type="region of interest" description="Disordered" evidence="1">
    <location>
        <begin position="295"/>
        <end position="324"/>
    </location>
</feature>
<name>A0A315UVW0_GAMAF</name>
<feature type="compositionally biased region" description="Low complexity" evidence="1">
    <location>
        <begin position="474"/>
        <end position="488"/>
    </location>
</feature>
<gene>
    <name evidence="2" type="ORF">CCH79_00020629</name>
</gene>
<keyword evidence="3" id="KW-1185">Reference proteome</keyword>
<dbReference type="AlphaFoldDB" id="A0A315UVW0"/>
<organism evidence="2 3">
    <name type="scientific">Gambusia affinis</name>
    <name type="common">Western mosquitofish</name>
    <name type="synonym">Heterandria affinis</name>
    <dbReference type="NCBI Taxonomy" id="33528"/>
    <lineage>
        <taxon>Eukaryota</taxon>
        <taxon>Metazoa</taxon>
        <taxon>Chordata</taxon>
        <taxon>Craniata</taxon>
        <taxon>Vertebrata</taxon>
        <taxon>Euteleostomi</taxon>
        <taxon>Actinopterygii</taxon>
        <taxon>Neopterygii</taxon>
        <taxon>Teleostei</taxon>
        <taxon>Neoteleostei</taxon>
        <taxon>Acanthomorphata</taxon>
        <taxon>Ovalentaria</taxon>
        <taxon>Atherinomorphae</taxon>
        <taxon>Cyprinodontiformes</taxon>
        <taxon>Poeciliidae</taxon>
        <taxon>Poeciliinae</taxon>
        <taxon>Gambusia</taxon>
    </lineage>
</organism>
<protein>
    <submittedName>
        <fullName evidence="2">Uncharacterized protein</fullName>
    </submittedName>
</protein>
<evidence type="ECO:0000313" key="2">
    <source>
        <dbReference type="EMBL" id="PWA15579.1"/>
    </source>
</evidence>
<proteinExistence type="predicted"/>
<feature type="region of interest" description="Disordered" evidence="1">
    <location>
        <begin position="416"/>
        <end position="496"/>
    </location>
</feature>
<accession>A0A315UVW0</accession>
<evidence type="ECO:0000313" key="3">
    <source>
        <dbReference type="Proteomes" id="UP000250572"/>
    </source>
</evidence>
<sequence length="496" mass="55784">MMMMTDEDGPLHLLFQSICDGFKEAVRYVLPRLLLTPVYHCLHLLDTLKVTHLSSTFSLLHLLWARTWQVWFVVLVQLAPQAAPVQVPLTRQLEERSEDEEDKECLRQAITALLNLQSSLERICSRSLAKRRLSRVLIVMIIQLLSHKLEGTNRTEPVSRIRSRTRVWIQLLPRWNFIRTRYTCPVLFLWSRVRNSWIRTRCLKSVSAVQVSVLIAQRLSDLLMSAATDPLQNFVLGSAPPLGSGGASVSTDILMTGPVLLGLCAVLLKMCEVSQCDFRETWFLEAAVRMMSTDSSSLLRKPSHRQENRSDTKSSSTLEHLLHPERLDGGVMEAPIKIPCEACGTDRGDENWEPSRSSVPNEPRLLTRCLPSLQYRDRPHAPFISNPPMYTAHAQVSTTYGTATVTTTAAVWSASVRPPLAPQPDPDPVRLSHPAQELHDRSQVYETRRYRTESTEPAQLLPESPLRSREADTGSCGPPSRRTRGSPPLAAPQLTG</sequence>
<feature type="compositionally biased region" description="Basic and acidic residues" evidence="1">
    <location>
        <begin position="436"/>
        <end position="454"/>
    </location>
</feature>
<comment type="caution">
    <text evidence="2">The sequence shown here is derived from an EMBL/GenBank/DDBJ whole genome shotgun (WGS) entry which is preliminary data.</text>
</comment>
<reference evidence="2 3" key="1">
    <citation type="journal article" date="2018" name="G3 (Bethesda)">
        <title>A High-Quality Reference Genome for the Invasive Mosquitofish Gambusia affinis Using a Chicago Library.</title>
        <authorList>
            <person name="Hoffberg S.L."/>
            <person name="Troendle N.J."/>
            <person name="Glenn T.C."/>
            <person name="Mahmud O."/>
            <person name="Louha S."/>
            <person name="Chalopin D."/>
            <person name="Bennetzen J.L."/>
            <person name="Mauricio R."/>
        </authorList>
    </citation>
    <scope>NUCLEOTIDE SEQUENCE [LARGE SCALE GENOMIC DNA]</scope>
    <source>
        <strain evidence="2">NE01/NJP1002.9</strain>
        <tissue evidence="2">Muscle</tissue>
    </source>
</reference>
<dbReference type="Proteomes" id="UP000250572">
    <property type="component" value="Unassembled WGS sequence"/>
</dbReference>
<evidence type="ECO:0000256" key="1">
    <source>
        <dbReference type="SAM" id="MobiDB-lite"/>
    </source>
</evidence>
<dbReference type="EMBL" id="NHOQ01002685">
    <property type="protein sequence ID" value="PWA15579.1"/>
    <property type="molecule type" value="Genomic_DNA"/>
</dbReference>